<protein>
    <submittedName>
        <fullName evidence="2">Unsaturated rhamnogalacturonyl hydrolase YteR</fullName>
    </submittedName>
</protein>
<dbReference type="PANTHER" id="PTHR33886:SF8">
    <property type="entry name" value="UNSATURATED RHAMNOGALACTURONAN HYDROLASE (EUROFUNG)"/>
    <property type="match status" value="1"/>
</dbReference>
<keyword evidence="3" id="KW-1185">Reference proteome</keyword>
<sequence>MLNKKELLALTRKACETLMAKFTPETLPPAGHFHYHQGVFLDGMYRFYKLNHEEKYLAYIKSYYDSIIDEYGNLMFDRDQLDSLQVGLLLFPLFEETGDERYLIAAKKLLHIVYGINKTSEGGFWHKDKYPYQMWLDGLYMAGPFLLTCAKYFGESDLIAQVLYQEKLMFAHLYNRETGLLYHAWDEKCQQPWANQKTGCSPEVWGRSAGWYGTALVDMLKLLPPKHPERVELMRKLAAYSKTLMSYQDNDSHCWYQIVDKGTHADNWLESSCSALFVYTIAEAMNHGLIGKDLSEAIQTALAGIIKQMVVVSGEHFALNSICIGTSAGTYDYYVSRPTSENDLHGVAVFIWAVLAVYDLLED</sequence>
<dbReference type="InterPro" id="IPR052043">
    <property type="entry name" value="PolySaccharide_Degr_Enz"/>
</dbReference>
<dbReference type="InterPro" id="IPR012341">
    <property type="entry name" value="6hp_glycosidase-like_sf"/>
</dbReference>
<accession>A0A6A0B952</accession>
<name>A0A6A0B952_9LACT</name>
<organism evidence="2 3">
    <name type="scientific">Pseudolactococcus hodotermopsidis</name>
    <dbReference type="NCBI Taxonomy" id="2709157"/>
    <lineage>
        <taxon>Bacteria</taxon>
        <taxon>Bacillati</taxon>
        <taxon>Bacillota</taxon>
        <taxon>Bacilli</taxon>
        <taxon>Lactobacillales</taxon>
        <taxon>Streptococcaceae</taxon>
        <taxon>Pseudolactococcus</taxon>
    </lineage>
</organism>
<dbReference type="RefSeq" id="WP_172207711.1">
    <property type="nucleotide sequence ID" value="NZ_BLLI01000008.1"/>
</dbReference>
<keyword evidence="1 2" id="KW-0378">Hydrolase</keyword>
<dbReference type="Gene3D" id="1.50.10.10">
    <property type="match status" value="1"/>
</dbReference>
<reference evidence="2 3" key="1">
    <citation type="submission" date="2020-02" db="EMBL/GenBank/DDBJ databases">
        <title>Draft genome sequence of Lactococcus sp. Hs30E4-3.</title>
        <authorList>
            <person name="Noda S."/>
            <person name="Yuki M."/>
            <person name="Ohkuma M."/>
        </authorList>
    </citation>
    <scope>NUCLEOTIDE SEQUENCE [LARGE SCALE GENOMIC DNA]</scope>
    <source>
        <strain evidence="2 3">Hs30E4-3</strain>
    </source>
</reference>
<dbReference type="EMBL" id="BLLI01000008">
    <property type="protein sequence ID" value="GFH41949.1"/>
    <property type="molecule type" value="Genomic_DNA"/>
</dbReference>
<gene>
    <name evidence="2" type="primary">yteR</name>
    <name evidence="2" type="ORF">Hs30E_05000</name>
</gene>
<dbReference type="GO" id="GO:0005975">
    <property type="term" value="P:carbohydrate metabolic process"/>
    <property type="evidence" value="ECO:0007669"/>
    <property type="project" value="InterPro"/>
</dbReference>
<proteinExistence type="predicted"/>
<dbReference type="GO" id="GO:0016787">
    <property type="term" value="F:hydrolase activity"/>
    <property type="evidence" value="ECO:0007669"/>
    <property type="project" value="UniProtKB-KW"/>
</dbReference>
<evidence type="ECO:0000256" key="1">
    <source>
        <dbReference type="ARBA" id="ARBA00022801"/>
    </source>
</evidence>
<evidence type="ECO:0000313" key="2">
    <source>
        <dbReference type="EMBL" id="GFH41949.1"/>
    </source>
</evidence>
<dbReference type="Pfam" id="PF07470">
    <property type="entry name" value="Glyco_hydro_88"/>
    <property type="match status" value="1"/>
</dbReference>
<dbReference type="PANTHER" id="PTHR33886">
    <property type="entry name" value="UNSATURATED RHAMNOGALACTURONAN HYDROLASE (EUROFUNG)"/>
    <property type="match status" value="1"/>
</dbReference>
<dbReference type="SUPFAM" id="SSF48208">
    <property type="entry name" value="Six-hairpin glycosidases"/>
    <property type="match status" value="1"/>
</dbReference>
<dbReference type="Proteomes" id="UP000480303">
    <property type="component" value="Unassembled WGS sequence"/>
</dbReference>
<dbReference type="InterPro" id="IPR010905">
    <property type="entry name" value="Glyco_hydro_88"/>
</dbReference>
<dbReference type="AlphaFoldDB" id="A0A6A0B952"/>
<evidence type="ECO:0000313" key="3">
    <source>
        <dbReference type="Proteomes" id="UP000480303"/>
    </source>
</evidence>
<dbReference type="InterPro" id="IPR008928">
    <property type="entry name" value="6-hairpin_glycosidase_sf"/>
</dbReference>
<comment type="caution">
    <text evidence="2">The sequence shown here is derived from an EMBL/GenBank/DDBJ whole genome shotgun (WGS) entry which is preliminary data.</text>
</comment>